<evidence type="ECO:0000313" key="1">
    <source>
        <dbReference type="EMBL" id="MDQ0164437.1"/>
    </source>
</evidence>
<proteinExistence type="predicted"/>
<sequence length="66" mass="7902">MKGWFIISSSKLEPTASMETALYQAHGISYAQYENCFETQLKVERQREKDYEESMRLCEQFDRKLK</sequence>
<dbReference type="InterPro" id="IPR058676">
    <property type="entry name" value="YuzK"/>
</dbReference>
<dbReference type="RefSeq" id="WP_307390021.1">
    <property type="nucleotide sequence ID" value="NZ_BAAADK010000021.1"/>
</dbReference>
<reference evidence="1 2" key="1">
    <citation type="submission" date="2023-07" db="EMBL/GenBank/DDBJ databases">
        <title>Genomic Encyclopedia of Type Strains, Phase IV (KMG-IV): sequencing the most valuable type-strain genomes for metagenomic binning, comparative biology and taxonomic classification.</title>
        <authorList>
            <person name="Goeker M."/>
        </authorList>
    </citation>
    <scope>NUCLEOTIDE SEQUENCE [LARGE SCALE GENOMIC DNA]</scope>
    <source>
        <strain evidence="1 2">DSM 12751</strain>
    </source>
</reference>
<name>A0ABT9VTY1_9BACI</name>
<dbReference type="EMBL" id="JAUSTY010000001">
    <property type="protein sequence ID" value="MDQ0164437.1"/>
    <property type="molecule type" value="Genomic_DNA"/>
</dbReference>
<gene>
    <name evidence="1" type="ORF">J2S11_000336</name>
</gene>
<protein>
    <submittedName>
        <fullName evidence="1">Uncharacterized protein</fullName>
    </submittedName>
</protein>
<comment type="caution">
    <text evidence="1">The sequence shown here is derived from an EMBL/GenBank/DDBJ whole genome shotgun (WGS) entry which is preliminary data.</text>
</comment>
<keyword evidence="2" id="KW-1185">Reference proteome</keyword>
<accession>A0ABT9VTY1</accession>
<dbReference type="Pfam" id="PF26149">
    <property type="entry name" value="YuzK"/>
    <property type="match status" value="1"/>
</dbReference>
<organism evidence="1 2">
    <name type="scientific">Caldalkalibacillus horti</name>
    <dbReference type="NCBI Taxonomy" id="77523"/>
    <lineage>
        <taxon>Bacteria</taxon>
        <taxon>Bacillati</taxon>
        <taxon>Bacillota</taxon>
        <taxon>Bacilli</taxon>
        <taxon>Bacillales</taxon>
        <taxon>Bacillaceae</taxon>
        <taxon>Caldalkalibacillus</taxon>
    </lineage>
</organism>
<dbReference type="Proteomes" id="UP001235840">
    <property type="component" value="Unassembled WGS sequence"/>
</dbReference>
<evidence type="ECO:0000313" key="2">
    <source>
        <dbReference type="Proteomes" id="UP001235840"/>
    </source>
</evidence>